<organism evidence="2 3">
    <name type="scientific">Araneus ventricosus</name>
    <name type="common">Orbweaver spider</name>
    <name type="synonym">Epeira ventricosa</name>
    <dbReference type="NCBI Taxonomy" id="182803"/>
    <lineage>
        <taxon>Eukaryota</taxon>
        <taxon>Metazoa</taxon>
        <taxon>Ecdysozoa</taxon>
        <taxon>Arthropoda</taxon>
        <taxon>Chelicerata</taxon>
        <taxon>Arachnida</taxon>
        <taxon>Araneae</taxon>
        <taxon>Araneomorphae</taxon>
        <taxon>Entelegynae</taxon>
        <taxon>Araneoidea</taxon>
        <taxon>Araneidae</taxon>
        <taxon>Araneus</taxon>
    </lineage>
</organism>
<evidence type="ECO:0000313" key="2">
    <source>
        <dbReference type="EMBL" id="GBN67339.1"/>
    </source>
</evidence>
<comment type="caution">
    <text evidence="2">The sequence shown here is derived from an EMBL/GenBank/DDBJ whole genome shotgun (WGS) entry which is preliminary data.</text>
</comment>
<feature type="region of interest" description="Disordered" evidence="1">
    <location>
        <begin position="48"/>
        <end position="97"/>
    </location>
</feature>
<dbReference type="AlphaFoldDB" id="A0A4Y2QW31"/>
<evidence type="ECO:0000313" key="3">
    <source>
        <dbReference type="Proteomes" id="UP000499080"/>
    </source>
</evidence>
<sequence>MRARCTLKGPNVLPLVWCGSSDKEHNSNNCFCEFREIKEWQTPSRWCGAKHPLRPDPPNRVKGPATGRRGSLERGASSGVVSDSECRSMPQNGLRASSKRGINETKLNYPCKLPAWLLKNRGTRLSAMNRVDVIGVRLLGRSRFCASRRNTIPPVGSPMNRDED</sequence>
<gene>
    <name evidence="2" type="ORF">AVEN_84327_1</name>
</gene>
<evidence type="ECO:0000256" key="1">
    <source>
        <dbReference type="SAM" id="MobiDB-lite"/>
    </source>
</evidence>
<proteinExistence type="predicted"/>
<dbReference type="Proteomes" id="UP000499080">
    <property type="component" value="Unassembled WGS sequence"/>
</dbReference>
<accession>A0A4Y2QW31</accession>
<dbReference type="EMBL" id="BGPR01140833">
    <property type="protein sequence ID" value="GBN67339.1"/>
    <property type="molecule type" value="Genomic_DNA"/>
</dbReference>
<protein>
    <submittedName>
        <fullName evidence="2">Uncharacterized protein</fullName>
    </submittedName>
</protein>
<reference evidence="2 3" key="1">
    <citation type="journal article" date="2019" name="Sci. Rep.">
        <title>Orb-weaving spider Araneus ventricosus genome elucidates the spidroin gene catalogue.</title>
        <authorList>
            <person name="Kono N."/>
            <person name="Nakamura H."/>
            <person name="Ohtoshi R."/>
            <person name="Moran D.A.P."/>
            <person name="Shinohara A."/>
            <person name="Yoshida Y."/>
            <person name="Fujiwara M."/>
            <person name="Mori M."/>
            <person name="Tomita M."/>
            <person name="Arakawa K."/>
        </authorList>
    </citation>
    <scope>NUCLEOTIDE SEQUENCE [LARGE SCALE GENOMIC DNA]</scope>
</reference>
<name>A0A4Y2QW31_ARAVE</name>
<keyword evidence="3" id="KW-1185">Reference proteome</keyword>